<dbReference type="InterPro" id="IPR019145">
    <property type="entry name" value="Mediator_Med10"/>
</dbReference>
<keyword evidence="11" id="KW-1185">Reference proteome</keyword>
<dbReference type="OrthoDB" id="337270at2759"/>
<evidence type="ECO:0000256" key="3">
    <source>
        <dbReference type="ARBA" id="ARBA00019617"/>
    </source>
</evidence>
<comment type="function">
    <text evidence="9">Component of the Mediator complex, a coactivator involved in the regulated transcription of nearly all RNA polymerase II-dependent genes. Mediator functions as a bridge to convey information from gene-specific regulatory proteins to the basal RNA polymerase II transcription machinery. Mediator is recruited to promoters by direct interactions with regulatory proteins and serves as a scaffold for the assembly of a functional preinitiation complex with RNA polymerase II and the general transcription factors.</text>
</comment>
<keyword evidence="5 9" id="KW-0010">Activator</keyword>
<evidence type="ECO:0000256" key="9">
    <source>
        <dbReference type="RuleBase" id="RU364146"/>
    </source>
</evidence>
<evidence type="ECO:0000256" key="7">
    <source>
        <dbReference type="ARBA" id="ARBA00023242"/>
    </source>
</evidence>
<evidence type="ECO:0000256" key="4">
    <source>
        <dbReference type="ARBA" id="ARBA00023015"/>
    </source>
</evidence>
<evidence type="ECO:0000313" key="10">
    <source>
        <dbReference type="EMBL" id="VVT50546.1"/>
    </source>
</evidence>
<proteinExistence type="inferred from homology"/>
<protein>
    <recommendedName>
        <fullName evidence="3 9">Mediator of RNA polymerase II transcription subunit 10</fullName>
    </recommendedName>
    <alternativeName>
        <fullName evidence="8 9">Mediator complex subunit 10</fullName>
    </alternativeName>
</protein>
<evidence type="ECO:0000256" key="2">
    <source>
        <dbReference type="ARBA" id="ARBA00005389"/>
    </source>
</evidence>
<dbReference type="GO" id="GO:0006357">
    <property type="term" value="P:regulation of transcription by RNA polymerase II"/>
    <property type="evidence" value="ECO:0007669"/>
    <property type="project" value="InterPro"/>
</dbReference>
<keyword evidence="6 9" id="KW-0804">Transcription</keyword>
<organism evidence="10 11">
    <name type="scientific">Magnusiomyces paraingens</name>
    <dbReference type="NCBI Taxonomy" id="2606893"/>
    <lineage>
        <taxon>Eukaryota</taxon>
        <taxon>Fungi</taxon>
        <taxon>Dikarya</taxon>
        <taxon>Ascomycota</taxon>
        <taxon>Saccharomycotina</taxon>
        <taxon>Dipodascomycetes</taxon>
        <taxon>Dipodascales</taxon>
        <taxon>Dipodascaceae</taxon>
        <taxon>Magnusiomyces</taxon>
    </lineage>
</organism>
<dbReference type="GO" id="GO:0003712">
    <property type="term" value="F:transcription coregulator activity"/>
    <property type="evidence" value="ECO:0007669"/>
    <property type="project" value="InterPro"/>
</dbReference>
<evidence type="ECO:0000256" key="1">
    <source>
        <dbReference type="ARBA" id="ARBA00004123"/>
    </source>
</evidence>
<comment type="subunit">
    <text evidence="9">Component of the Mediator complex.</text>
</comment>
<keyword evidence="7 9" id="KW-0539">Nucleus</keyword>
<dbReference type="AlphaFoldDB" id="A0A5E8BFW3"/>
<dbReference type="Pfam" id="PF09748">
    <property type="entry name" value="Med10"/>
    <property type="match status" value="1"/>
</dbReference>
<evidence type="ECO:0000256" key="6">
    <source>
        <dbReference type="ARBA" id="ARBA00023163"/>
    </source>
</evidence>
<accession>A0A5E8BFW3</accession>
<name>A0A5E8BFW3_9ASCO</name>
<comment type="similarity">
    <text evidence="2 9">Belongs to the Mediator complex subunit 10 family.</text>
</comment>
<keyword evidence="4 9" id="KW-0805">Transcription regulation</keyword>
<dbReference type="EMBL" id="CABVLU010000002">
    <property type="protein sequence ID" value="VVT50546.1"/>
    <property type="molecule type" value="Genomic_DNA"/>
</dbReference>
<dbReference type="GO" id="GO:0016592">
    <property type="term" value="C:mediator complex"/>
    <property type="evidence" value="ECO:0007669"/>
    <property type="project" value="InterPro"/>
</dbReference>
<gene>
    <name evidence="9" type="primary">MED10</name>
    <name evidence="10" type="ORF">SAPINGB_P002799</name>
</gene>
<dbReference type="Proteomes" id="UP000398389">
    <property type="component" value="Unassembled WGS sequence"/>
</dbReference>
<evidence type="ECO:0000313" key="11">
    <source>
        <dbReference type="Proteomes" id="UP000398389"/>
    </source>
</evidence>
<sequence>MPTPKVLPTAPTELLETEDQLRRVIQTLIEMGIMVHDFQGTGESREGLTDRVSLMTRQLDELAVESNRLKEEFPIDVVQYIENGRNPDVYTREFVELAAKQNQYINGKMKAMAEFREILGDAIKEAYPDLEDAIANVKRRTTPQNLDNNQPTA</sequence>
<dbReference type="PANTHER" id="PTHR13345">
    <property type="entry name" value="MEDIATOR OF RNA POLYMERASE II TRANSCRIPTION SUBUNIT 10"/>
    <property type="match status" value="1"/>
</dbReference>
<evidence type="ECO:0000256" key="5">
    <source>
        <dbReference type="ARBA" id="ARBA00023159"/>
    </source>
</evidence>
<reference evidence="10 11" key="1">
    <citation type="submission" date="2019-09" db="EMBL/GenBank/DDBJ databases">
        <authorList>
            <person name="Brejova B."/>
        </authorList>
    </citation>
    <scope>NUCLEOTIDE SEQUENCE [LARGE SCALE GENOMIC DNA]</scope>
</reference>
<comment type="subcellular location">
    <subcellularLocation>
        <location evidence="1 9">Nucleus</location>
    </subcellularLocation>
</comment>
<evidence type="ECO:0000256" key="8">
    <source>
        <dbReference type="ARBA" id="ARBA00032004"/>
    </source>
</evidence>
<dbReference type="PANTHER" id="PTHR13345:SF13">
    <property type="entry name" value="MEDIATOR OF RNA POLYMERASE II TRANSCRIPTION SUBUNIT 10"/>
    <property type="match status" value="1"/>
</dbReference>